<sequence>MILPAKNIGIIDVHNCLGDASYDLGTLCKSTNINHWSKWKPINYNGTTIDEVILKGRNYGINLTQSNEITVLINRIDSSGTYTYNKPTGGSASPFRLGDFRNYDHNAPLPAHPMSNKMINNGGTAVTGLAGITSIGTTTAIGYNDIYPAGLKRGIYMKNSKGEIAWCTDKIEWSKINNINNWKGDVTAYDFYTNVSKTINGIHTGNASDLFYAVTSTNDNPNPYTLTLTGDKPAGSEKYFFSLNCKKVQGTTNRVHYNVTISSIGDVYRGGTANNIAIQIHKTAESTSQMVASATIASSYTIGAETSYSWEGNITVNVASTAGLRCFLYADGQIQARTGILQEQ</sequence>
<keyword evidence="2" id="KW-1185">Reference proteome</keyword>
<evidence type="ECO:0000313" key="2">
    <source>
        <dbReference type="Proteomes" id="UP000644010"/>
    </source>
</evidence>
<protein>
    <submittedName>
        <fullName evidence="1">Uncharacterized protein</fullName>
    </submittedName>
</protein>
<dbReference type="EMBL" id="JACOOI010000025">
    <property type="protein sequence ID" value="MBC5645028.1"/>
    <property type="molecule type" value="Genomic_DNA"/>
</dbReference>
<proteinExistence type="predicted"/>
<comment type="caution">
    <text evidence="1">The sequence shown here is derived from an EMBL/GenBank/DDBJ whole genome shotgun (WGS) entry which is preliminary data.</text>
</comment>
<name>A0ABR7E759_9BACT</name>
<accession>A0ABR7E759</accession>
<organism evidence="1 2">
    <name type="scientific">Parabacteroides segnis</name>
    <dbReference type="NCBI Taxonomy" id="2763058"/>
    <lineage>
        <taxon>Bacteria</taxon>
        <taxon>Pseudomonadati</taxon>
        <taxon>Bacteroidota</taxon>
        <taxon>Bacteroidia</taxon>
        <taxon>Bacteroidales</taxon>
        <taxon>Tannerellaceae</taxon>
        <taxon>Parabacteroides</taxon>
    </lineage>
</organism>
<dbReference type="Proteomes" id="UP000644010">
    <property type="component" value="Unassembled WGS sequence"/>
</dbReference>
<reference evidence="1 2" key="1">
    <citation type="submission" date="2020-08" db="EMBL/GenBank/DDBJ databases">
        <title>Genome public.</title>
        <authorList>
            <person name="Liu C."/>
            <person name="Sun Q."/>
        </authorList>
    </citation>
    <scope>NUCLEOTIDE SEQUENCE [LARGE SCALE GENOMIC DNA]</scope>
    <source>
        <strain evidence="1 2">BX2</strain>
    </source>
</reference>
<dbReference type="RefSeq" id="WP_186960790.1">
    <property type="nucleotide sequence ID" value="NZ_JACOOI010000025.1"/>
</dbReference>
<gene>
    <name evidence="1" type="ORF">H8S77_19290</name>
</gene>
<evidence type="ECO:0000313" key="1">
    <source>
        <dbReference type="EMBL" id="MBC5645028.1"/>
    </source>
</evidence>